<sequence length="537" mass="59795">MTMLTSRRPRSRTPPTPSSSASSEIHCPFCTFQDSYTDIVEKHISMYHPEPTPTSSYTSTSTSRSRPYAIKAEPDSRKKQRSRTGTPTSGSGDDDEDMFSICDVEGCGEPIMKGDMQPHMDLHYAELVAMQEFEGNAKGKNVELKKERKDRKETAMRSSKHKSSHRENGDKVEKSSRKPSTKQPYVRRLGKSELGPYADEPQMPSKLRRQLEEGGKVTYRNQLLPNGTLTKVPIISNETQNLIFSMSQLCFADTNVDQAWLCHPGVRHVGKQGKEGGFCGYRNIQMLISYVQAVDLPTHPFGPSAKGVPNILKLQDWIEAGWDEGINDNGRIETGGIRGTRKYIGTSEAQTLFSYHDLPNHAIPFGPSPGQGNLTTQLALLDFVEAYFKQSIPPGTPKAKVFVTPRPPIYYQQRGHSMTIVGIERTKDGWQNLLVFDPVFTPSPAIKSLEGRDILPKGTKPEVLLRAYRRGLGHLSKFREFELLAAQAGQAKSHRTEQRHQHPGGHGQNGYQQQHYPPGRTSSGSSSGSSSGASRYY</sequence>
<feature type="domain" description="UFSP1/2/DUB catalytic" evidence="3">
    <location>
        <begin position="258"/>
        <end position="483"/>
    </location>
</feature>
<dbReference type="EMBL" id="ML119662">
    <property type="protein sequence ID" value="RPA83796.1"/>
    <property type="molecule type" value="Genomic_DNA"/>
</dbReference>
<accession>A0A3N4IE07</accession>
<feature type="compositionally biased region" description="Basic and acidic residues" evidence="2">
    <location>
        <begin position="138"/>
        <end position="155"/>
    </location>
</feature>
<evidence type="ECO:0000313" key="4">
    <source>
        <dbReference type="EMBL" id="RPA83796.1"/>
    </source>
</evidence>
<feature type="compositionally biased region" description="Low complexity" evidence="2">
    <location>
        <begin position="53"/>
        <end position="68"/>
    </location>
</feature>
<feature type="compositionally biased region" description="Low complexity" evidence="2">
    <location>
        <begin position="509"/>
        <end position="537"/>
    </location>
</feature>
<organism evidence="4 5">
    <name type="scientific">Ascobolus immersus RN42</name>
    <dbReference type="NCBI Taxonomy" id="1160509"/>
    <lineage>
        <taxon>Eukaryota</taxon>
        <taxon>Fungi</taxon>
        <taxon>Dikarya</taxon>
        <taxon>Ascomycota</taxon>
        <taxon>Pezizomycotina</taxon>
        <taxon>Pezizomycetes</taxon>
        <taxon>Pezizales</taxon>
        <taxon>Ascobolaceae</taxon>
        <taxon>Ascobolus</taxon>
    </lineage>
</organism>
<feature type="compositionally biased region" description="Basic and acidic residues" evidence="2">
    <location>
        <begin position="165"/>
        <end position="176"/>
    </location>
</feature>
<dbReference type="Pfam" id="PF07910">
    <property type="entry name" value="Peptidase_C78"/>
    <property type="match status" value="1"/>
</dbReference>
<feature type="region of interest" description="Disordered" evidence="2">
    <location>
        <begin position="1"/>
        <end position="25"/>
    </location>
</feature>
<evidence type="ECO:0000256" key="2">
    <source>
        <dbReference type="SAM" id="MobiDB-lite"/>
    </source>
</evidence>
<dbReference type="OrthoDB" id="288987at2759"/>
<keyword evidence="1" id="KW-0378">Hydrolase</keyword>
<feature type="region of interest" description="Disordered" evidence="2">
    <location>
        <begin position="43"/>
        <end position="101"/>
    </location>
</feature>
<dbReference type="Proteomes" id="UP000275078">
    <property type="component" value="Unassembled WGS sequence"/>
</dbReference>
<feature type="region of interest" description="Disordered" evidence="2">
    <location>
        <begin position="138"/>
        <end position="204"/>
    </location>
</feature>
<feature type="region of interest" description="Disordered" evidence="2">
    <location>
        <begin position="489"/>
        <end position="537"/>
    </location>
</feature>
<evidence type="ECO:0000313" key="5">
    <source>
        <dbReference type="Proteomes" id="UP000275078"/>
    </source>
</evidence>
<dbReference type="GO" id="GO:0016787">
    <property type="term" value="F:hydrolase activity"/>
    <property type="evidence" value="ECO:0007669"/>
    <property type="project" value="UniProtKB-KW"/>
</dbReference>
<dbReference type="AlphaFoldDB" id="A0A3N4IE07"/>
<proteinExistence type="predicted"/>
<dbReference type="InterPro" id="IPR012462">
    <property type="entry name" value="UFSP1/2_DUB_cat"/>
</dbReference>
<evidence type="ECO:0000259" key="3">
    <source>
        <dbReference type="Pfam" id="PF07910"/>
    </source>
</evidence>
<gene>
    <name evidence="4" type="ORF">BJ508DRAFT_317685</name>
</gene>
<evidence type="ECO:0000256" key="1">
    <source>
        <dbReference type="ARBA" id="ARBA00022801"/>
    </source>
</evidence>
<name>A0A3N4IE07_ASCIM</name>
<protein>
    <submittedName>
        <fullName evidence="4">DUF1671-domain-containing protein</fullName>
    </submittedName>
</protein>
<dbReference type="STRING" id="1160509.A0A3N4IE07"/>
<keyword evidence="5" id="KW-1185">Reference proteome</keyword>
<dbReference type="Gene3D" id="3.90.70.130">
    <property type="match status" value="1"/>
</dbReference>
<reference evidence="4 5" key="1">
    <citation type="journal article" date="2018" name="Nat. Ecol. Evol.">
        <title>Pezizomycetes genomes reveal the molecular basis of ectomycorrhizal truffle lifestyle.</title>
        <authorList>
            <person name="Murat C."/>
            <person name="Payen T."/>
            <person name="Noel B."/>
            <person name="Kuo A."/>
            <person name="Morin E."/>
            <person name="Chen J."/>
            <person name="Kohler A."/>
            <person name="Krizsan K."/>
            <person name="Balestrini R."/>
            <person name="Da Silva C."/>
            <person name="Montanini B."/>
            <person name="Hainaut M."/>
            <person name="Levati E."/>
            <person name="Barry K.W."/>
            <person name="Belfiori B."/>
            <person name="Cichocki N."/>
            <person name="Clum A."/>
            <person name="Dockter R.B."/>
            <person name="Fauchery L."/>
            <person name="Guy J."/>
            <person name="Iotti M."/>
            <person name="Le Tacon F."/>
            <person name="Lindquist E.A."/>
            <person name="Lipzen A."/>
            <person name="Malagnac F."/>
            <person name="Mello A."/>
            <person name="Molinier V."/>
            <person name="Miyauchi S."/>
            <person name="Poulain J."/>
            <person name="Riccioni C."/>
            <person name="Rubini A."/>
            <person name="Sitrit Y."/>
            <person name="Splivallo R."/>
            <person name="Traeger S."/>
            <person name="Wang M."/>
            <person name="Zifcakova L."/>
            <person name="Wipf D."/>
            <person name="Zambonelli A."/>
            <person name="Paolocci F."/>
            <person name="Nowrousian M."/>
            <person name="Ottonello S."/>
            <person name="Baldrian P."/>
            <person name="Spatafora J.W."/>
            <person name="Henrissat B."/>
            <person name="Nagy L.G."/>
            <person name="Aury J.M."/>
            <person name="Wincker P."/>
            <person name="Grigoriev I.V."/>
            <person name="Bonfante P."/>
            <person name="Martin F.M."/>
        </authorList>
    </citation>
    <scope>NUCLEOTIDE SEQUENCE [LARGE SCALE GENOMIC DNA]</scope>
    <source>
        <strain evidence="4 5">RN42</strain>
    </source>
</reference>